<name>A0A9B2JX25_BOMTE</name>
<dbReference type="Gene3D" id="2.10.25.10">
    <property type="entry name" value="Laminin"/>
    <property type="match status" value="1"/>
</dbReference>
<proteinExistence type="inferred from homology"/>
<dbReference type="GeneID" id="100644783"/>
<organism evidence="6 7">
    <name type="scientific">Bombus terrestris</name>
    <name type="common">Buff-tailed bumblebee</name>
    <name type="synonym">Apis terrestris</name>
    <dbReference type="NCBI Taxonomy" id="30195"/>
    <lineage>
        <taxon>Eukaryota</taxon>
        <taxon>Metazoa</taxon>
        <taxon>Ecdysozoa</taxon>
        <taxon>Arthropoda</taxon>
        <taxon>Hexapoda</taxon>
        <taxon>Insecta</taxon>
        <taxon>Pterygota</taxon>
        <taxon>Neoptera</taxon>
        <taxon>Endopterygota</taxon>
        <taxon>Hymenoptera</taxon>
        <taxon>Apocrita</taxon>
        <taxon>Aculeata</taxon>
        <taxon>Apoidea</taxon>
        <taxon>Anthophila</taxon>
        <taxon>Apidae</taxon>
        <taxon>Bombus</taxon>
        <taxon>Bombus</taxon>
    </lineage>
</organism>
<evidence type="ECO:0000256" key="1">
    <source>
        <dbReference type="ARBA" id="ARBA00004613"/>
    </source>
</evidence>
<evidence type="ECO:0000259" key="5">
    <source>
        <dbReference type="Pfam" id="PF01826"/>
    </source>
</evidence>
<keyword evidence="4" id="KW-0722">Serine protease inhibitor</keyword>
<feature type="domain" description="TIL" evidence="5">
    <location>
        <begin position="55"/>
        <end position="108"/>
    </location>
</feature>
<evidence type="ECO:0000256" key="2">
    <source>
        <dbReference type="ARBA" id="ARBA00007611"/>
    </source>
</evidence>
<dbReference type="Pfam" id="PF01826">
    <property type="entry name" value="TIL"/>
    <property type="match status" value="1"/>
</dbReference>
<accession>A0A9B2JX25</accession>
<dbReference type="InterPro" id="IPR036084">
    <property type="entry name" value="Ser_inhib-like_sf"/>
</dbReference>
<sequence>MHNVLFYLIFVSRNLIDKMDLITTTFATLTLYLILAPDRIFTAADETTKSEPTKCGKNEEYTTCNLCPKNCENPFQEICSPGPCIKTCKCKSGYYKDSGGVCVSIIACIVDNIRNRILQVTERSDPSSTNTS</sequence>
<dbReference type="RefSeq" id="XP_012172398.2">
    <property type="nucleotide sequence ID" value="XM_012317008.3"/>
</dbReference>
<evidence type="ECO:0000256" key="4">
    <source>
        <dbReference type="ARBA" id="ARBA00022900"/>
    </source>
</evidence>
<comment type="subcellular location">
    <subcellularLocation>
        <location evidence="1">Secreted</location>
    </subcellularLocation>
</comment>
<keyword evidence="6" id="KW-1185">Reference proteome</keyword>
<dbReference type="CDD" id="cd19941">
    <property type="entry name" value="TIL"/>
    <property type="match status" value="1"/>
</dbReference>
<dbReference type="GO" id="GO:0005576">
    <property type="term" value="C:extracellular region"/>
    <property type="evidence" value="ECO:0007669"/>
    <property type="project" value="UniProtKB-SubCell"/>
</dbReference>
<evidence type="ECO:0000313" key="6">
    <source>
        <dbReference type="Proteomes" id="UP000835206"/>
    </source>
</evidence>
<dbReference type="InterPro" id="IPR002919">
    <property type="entry name" value="TIL_dom"/>
</dbReference>
<protein>
    <submittedName>
        <fullName evidence="7">Uncharacterized protein LOC100644783 isoform X2</fullName>
    </submittedName>
</protein>
<reference evidence="7" key="1">
    <citation type="submission" date="2025-08" db="UniProtKB">
        <authorList>
            <consortium name="RefSeq"/>
        </authorList>
    </citation>
    <scope>IDENTIFICATION</scope>
</reference>
<gene>
    <name evidence="7" type="primary">LOC100644783</name>
</gene>
<evidence type="ECO:0000256" key="3">
    <source>
        <dbReference type="ARBA" id="ARBA00022525"/>
    </source>
</evidence>
<dbReference type="Proteomes" id="UP000835206">
    <property type="component" value="Chromosome 15"/>
</dbReference>
<dbReference type="AlphaFoldDB" id="A0A9B2JX25"/>
<keyword evidence="3" id="KW-0964">Secreted</keyword>
<dbReference type="GO" id="GO:0004867">
    <property type="term" value="F:serine-type endopeptidase inhibitor activity"/>
    <property type="evidence" value="ECO:0007669"/>
    <property type="project" value="UniProtKB-KW"/>
</dbReference>
<dbReference type="SUPFAM" id="SSF57567">
    <property type="entry name" value="Serine protease inhibitors"/>
    <property type="match status" value="1"/>
</dbReference>
<comment type="similarity">
    <text evidence="2">Belongs to the serine protease inhibitor-like (TIL domain-containing) family.</text>
</comment>
<keyword evidence="4" id="KW-0646">Protease inhibitor</keyword>
<evidence type="ECO:0000313" key="7">
    <source>
        <dbReference type="RefSeq" id="XP_012172398.2"/>
    </source>
</evidence>